<gene>
    <name evidence="2" type="ORF">MPEAHAMD_2017</name>
</gene>
<sequence length="168" mass="17907">MSSTIMRCAAAGAALLAALATGACQTSYKSNSTGIGLTGGVRAEAVTPDLYRIEARGNGFTSKGRVQDFVMMKAAEITLANGRTHFLITDSRDTTERNQYRGPSRSETVWRGDSRVTTTTPGFVNTVVRPGEDAYVRLLSKSAGPLPPEALDAAEVKRVVGPRLLQDD</sequence>
<evidence type="ECO:0000313" key="2">
    <source>
        <dbReference type="EMBL" id="GJD61869.1"/>
    </source>
</evidence>
<dbReference type="EMBL" id="BPQJ01000007">
    <property type="protein sequence ID" value="GJD61869.1"/>
    <property type="molecule type" value="Genomic_DNA"/>
</dbReference>
<accession>A0AA37M4C1</accession>
<keyword evidence="3" id="KW-1185">Reference proteome</keyword>
<feature type="chain" id="PRO_5041260755" description="DUF2846 domain-containing protein" evidence="1">
    <location>
        <begin position="24"/>
        <end position="168"/>
    </location>
</feature>
<organism evidence="2 3">
    <name type="scientific">Methylobacterium frigidaeris</name>
    <dbReference type="NCBI Taxonomy" id="2038277"/>
    <lineage>
        <taxon>Bacteria</taxon>
        <taxon>Pseudomonadati</taxon>
        <taxon>Pseudomonadota</taxon>
        <taxon>Alphaproteobacteria</taxon>
        <taxon>Hyphomicrobiales</taxon>
        <taxon>Methylobacteriaceae</taxon>
        <taxon>Methylobacterium</taxon>
    </lineage>
</organism>
<proteinExistence type="predicted"/>
<evidence type="ECO:0000313" key="3">
    <source>
        <dbReference type="Proteomes" id="UP001055286"/>
    </source>
</evidence>
<protein>
    <recommendedName>
        <fullName evidence="4">DUF2846 domain-containing protein</fullName>
    </recommendedName>
</protein>
<dbReference type="PROSITE" id="PS51257">
    <property type="entry name" value="PROKAR_LIPOPROTEIN"/>
    <property type="match status" value="1"/>
</dbReference>
<comment type="caution">
    <text evidence="2">The sequence shown here is derived from an EMBL/GenBank/DDBJ whole genome shotgun (WGS) entry which is preliminary data.</text>
</comment>
<feature type="signal peptide" evidence="1">
    <location>
        <begin position="1"/>
        <end position="23"/>
    </location>
</feature>
<reference evidence="2" key="2">
    <citation type="submission" date="2021-08" db="EMBL/GenBank/DDBJ databases">
        <authorList>
            <person name="Tani A."/>
            <person name="Ola A."/>
            <person name="Ogura Y."/>
            <person name="Katsura K."/>
            <person name="Hayashi T."/>
        </authorList>
    </citation>
    <scope>NUCLEOTIDE SEQUENCE</scope>
    <source>
        <strain evidence="2">JCM 32048</strain>
    </source>
</reference>
<dbReference type="AlphaFoldDB" id="A0AA37M4C1"/>
<reference evidence="2" key="1">
    <citation type="journal article" date="2016" name="Front. Microbiol.">
        <title>Genome Sequence of the Piezophilic, Mesophilic Sulfate-Reducing Bacterium Desulfovibrio indicus J2T.</title>
        <authorList>
            <person name="Cao J."/>
            <person name="Maignien L."/>
            <person name="Shao Z."/>
            <person name="Alain K."/>
            <person name="Jebbar M."/>
        </authorList>
    </citation>
    <scope>NUCLEOTIDE SEQUENCE</scope>
    <source>
        <strain evidence="2">JCM 32048</strain>
    </source>
</reference>
<dbReference type="Proteomes" id="UP001055286">
    <property type="component" value="Unassembled WGS sequence"/>
</dbReference>
<dbReference type="NCBIfam" id="NF047637">
    <property type="entry name" value="lipo_CC0125"/>
    <property type="match status" value="1"/>
</dbReference>
<evidence type="ECO:0000256" key="1">
    <source>
        <dbReference type="SAM" id="SignalP"/>
    </source>
</evidence>
<name>A0AA37M4C1_9HYPH</name>
<dbReference type="RefSeq" id="WP_238190635.1">
    <property type="nucleotide sequence ID" value="NZ_BPQJ01000007.1"/>
</dbReference>
<keyword evidence="1" id="KW-0732">Signal</keyword>
<evidence type="ECO:0008006" key="4">
    <source>
        <dbReference type="Google" id="ProtNLM"/>
    </source>
</evidence>